<dbReference type="PANTHER" id="PTHR23132">
    <property type="entry name" value="D-ALANINE--D-ALANINE LIGASE"/>
    <property type="match status" value="1"/>
</dbReference>
<dbReference type="InterPro" id="IPR013815">
    <property type="entry name" value="ATP_grasp_subdomain_1"/>
</dbReference>
<dbReference type="FunCoup" id="A0A2S8SSK6">
    <property type="interactions" value="288"/>
</dbReference>
<comment type="similarity">
    <text evidence="1 4">Belongs to the D-alanine--D-alanine ligase family.</text>
</comment>
<name>A0A2S8SSK6_9BACT</name>
<feature type="binding site" evidence="6">
    <location>
        <position position="286"/>
    </location>
    <ligand>
        <name>Mg(2+)</name>
        <dbReference type="ChEBI" id="CHEBI:18420"/>
        <label>1</label>
    </ligand>
</feature>
<evidence type="ECO:0000256" key="4">
    <source>
        <dbReference type="HAMAP-Rule" id="MF_00047"/>
    </source>
</evidence>
<keyword evidence="4" id="KW-0963">Cytoplasm</keyword>
<comment type="caution">
    <text evidence="9">The sequence shown here is derived from an EMBL/GenBank/DDBJ whole genome shotgun (WGS) entry which is preliminary data.</text>
</comment>
<dbReference type="InterPro" id="IPR011095">
    <property type="entry name" value="Dala_Dala_lig_C"/>
</dbReference>
<feature type="binding site" evidence="6">
    <location>
        <position position="299"/>
    </location>
    <ligand>
        <name>Mg(2+)</name>
        <dbReference type="ChEBI" id="CHEBI:18420"/>
        <label>1</label>
    </ligand>
</feature>
<evidence type="ECO:0000256" key="5">
    <source>
        <dbReference type="PIRSR" id="PIRSR039102-1"/>
    </source>
</evidence>
<keyword evidence="10" id="KW-1185">Reference proteome</keyword>
<dbReference type="GO" id="GO:0046872">
    <property type="term" value="F:metal ion binding"/>
    <property type="evidence" value="ECO:0007669"/>
    <property type="project" value="UniProtKB-KW"/>
</dbReference>
<dbReference type="GO" id="GO:0005524">
    <property type="term" value="F:ATP binding"/>
    <property type="evidence" value="ECO:0007669"/>
    <property type="project" value="UniProtKB-UniRule"/>
</dbReference>
<dbReference type="GO" id="GO:0008716">
    <property type="term" value="F:D-alanine-D-alanine ligase activity"/>
    <property type="evidence" value="ECO:0007669"/>
    <property type="project" value="UniProtKB-UniRule"/>
</dbReference>
<keyword evidence="7" id="KW-0067">ATP-binding</keyword>
<sequence length="339" mass="35894">MNDHKISVAVLMGGDSSERSVSFSSGRAVADALDPEKYVVTCFDVSNLGHKGDISRSDAMGRKPRHAIFPVSWDHLATALYTNGFDAIFPVLHGGRGEDGTLQTLLEVAELSFVGSQARPCAIAIDKPLCKAYLREFGIQSPRGTFISSVDELDSAEISFPCVVKPASGGSSVGTSILQSGDAQTLRLAVARALLDGSGALVEEFVSGTEVTCAVWGEAENAKALPVIEIVPQLGGGFYDFEAKYASGGSNHLIPPRLGEDVQREIQRLSLQAHRALGARGVTRSDFIVTGEGKPLYLETNTTPGLTETSLVPDAARAAGMEFSVLVESLLETALPTRL</sequence>
<dbReference type="HAMAP" id="MF_00047">
    <property type="entry name" value="Dala_Dala_lig"/>
    <property type="match status" value="1"/>
</dbReference>
<dbReference type="GO" id="GO:0005737">
    <property type="term" value="C:cytoplasm"/>
    <property type="evidence" value="ECO:0007669"/>
    <property type="project" value="UniProtKB-SubCell"/>
</dbReference>
<protein>
    <recommendedName>
        <fullName evidence="4">D-alanine--D-alanine ligase</fullName>
        <ecNumber evidence="4">6.3.2.4</ecNumber>
    </recommendedName>
    <alternativeName>
        <fullName evidence="4">D-Ala-D-Ala ligase</fullName>
    </alternativeName>
    <alternativeName>
        <fullName evidence="4">D-alanylalanine synthetase</fullName>
    </alternativeName>
</protein>
<dbReference type="AlphaFoldDB" id="A0A2S8SSK6"/>
<keyword evidence="4" id="KW-0573">Peptidoglycan synthesis</keyword>
<dbReference type="InterPro" id="IPR011761">
    <property type="entry name" value="ATP-grasp"/>
</dbReference>
<evidence type="ECO:0000256" key="7">
    <source>
        <dbReference type="PROSITE-ProRule" id="PRU00409"/>
    </source>
</evidence>
<keyword evidence="2 4" id="KW-0436">Ligase</keyword>
<comment type="cofactor">
    <cofactor evidence="6">
        <name>Mg(2+)</name>
        <dbReference type="ChEBI" id="CHEBI:18420"/>
    </cofactor>
    <cofactor evidence="6">
        <name>Mn(2+)</name>
        <dbReference type="ChEBI" id="CHEBI:29035"/>
    </cofactor>
    <text evidence="6">Binds 2 magnesium or manganese ions per subunit.</text>
</comment>
<keyword evidence="3 4" id="KW-0961">Cell wall biogenesis/degradation</keyword>
<dbReference type="OrthoDB" id="9813261at2"/>
<gene>
    <name evidence="4" type="primary">ddl</name>
    <name evidence="9" type="ORF">B1R32_109115</name>
</gene>
<dbReference type="UniPathway" id="UPA00219"/>
<evidence type="ECO:0000256" key="6">
    <source>
        <dbReference type="PIRSR" id="PIRSR039102-3"/>
    </source>
</evidence>
<dbReference type="EMBL" id="NIGF01000009">
    <property type="protein sequence ID" value="PQV63775.1"/>
    <property type="molecule type" value="Genomic_DNA"/>
</dbReference>
<comment type="subcellular location">
    <subcellularLocation>
        <location evidence="4">Cytoplasm</location>
    </subcellularLocation>
</comment>
<keyword evidence="7" id="KW-0547">Nucleotide-binding</keyword>
<feature type="binding site" evidence="6">
    <location>
        <position position="299"/>
    </location>
    <ligand>
        <name>Mg(2+)</name>
        <dbReference type="ChEBI" id="CHEBI:18420"/>
        <label>2</label>
    </ligand>
</feature>
<evidence type="ECO:0000256" key="1">
    <source>
        <dbReference type="ARBA" id="ARBA00010871"/>
    </source>
</evidence>
<dbReference type="GO" id="GO:0009252">
    <property type="term" value="P:peptidoglycan biosynthetic process"/>
    <property type="evidence" value="ECO:0007669"/>
    <property type="project" value="UniProtKB-UniRule"/>
</dbReference>
<feature type="active site" evidence="5">
    <location>
        <position position="18"/>
    </location>
</feature>
<evidence type="ECO:0000259" key="8">
    <source>
        <dbReference type="PROSITE" id="PS50975"/>
    </source>
</evidence>
<feature type="active site" evidence="5">
    <location>
        <position position="310"/>
    </location>
</feature>
<keyword evidence="6" id="KW-0464">Manganese</keyword>
<dbReference type="GO" id="GO:0071555">
    <property type="term" value="P:cell wall organization"/>
    <property type="evidence" value="ECO:0007669"/>
    <property type="project" value="UniProtKB-KW"/>
</dbReference>
<dbReference type="PROSITE" id="PS50975">
    <property type="entry name" value="ATP_GRASP"/>
    <property type="match status" value="1"/>
</dbReference>
<dbReference type="SUPFAM" id="SSF56059">
    <property type="entry name" value="Glutathione synthetase ATP-binding domain-like"/>
    <property type="match status" value="1"/>
</dbReference>
<feature type="domain" description="ATP-grasp" evidence="8">
    <location>
        <begin position="131"/>
        <end position="332"/>
    </location>
</feature>
<dbReference type="PANTHER" id="PTHR23132:SF23">
    <property type="entry name" value="D-ALANINE--D-ALANINE LIGASE B"/>
    <property type="match status" value="1"/>
</dbReference>
<proteinExistence type="inferred from homology"/>
<keyword evidence="6" id="KW-0460">Magnesium</keyword>
<evidence type="ECO:0000256" key="3">
    <source>
        <dbReference type="ARBA" id="ARBA00023316"/>
    </source>
</evidence>
<dbReference type="Pfam" id="PF07478">
    <property type="entry name" value="Dala_Dala_lig_C"/>
    <property type="match status" value="1"/>
</dbReference>
<dbReference type="InParanoid" id="A0A2S8SSK6"/>
<accession>A0A2S8SSK6</accession>
<dbReference type="RefSeq" id="WP_105483933.1">
    <property type="nucleotide sequence ID" value="NZ_NIGF01000009.1"/>
</dbReference>
<dbReference type="Proteomes" id="UP000237684">
    <property type="component" value="Unassembled WGS sequence"/>
</dbReference>
<dbReference type="NCBIfam" id="NF002378">
    <property type="entry name" value="PRK01372.1"/>
    <property type="match status" value="1"/>
</dbReference>
<dbReference type="PIRSF" id="PIRSF039102">
    <property type="entry name" value="Ddl/VanB"/>
    <property type="match status" value="1"/>
</dbReference>
<feature type="binding site" evidence="6">
    <location>
        <position position="301"/>
    </location>
    <ligand>
        <name>Mg(2+)</name>
        <dbReference type="ChEBI" id="CHEBI:18420"/>
        <label>2</label>
    </ligand>
</feature>
<feature type="active site" evidence="5">
    <location>
        <position position="171"/>
    </location>
</feature>
<dbReference type="NCBIfam" id="TIGR01205">
    <property type="entry name" value="D_ala_D_alaTIGR"/>
    <property type="match status" value="1"/>
</dbReference>
<dbReference type="SUPFAM" id="SSF52440">
    <property type="entry name" value="PreATP-grasp domain"/>
    <property type="match status" value="1"/>
</dbReference>
<organism evidence="9 10">
    <name type="scientific">Abditibacterium utsteinense</name>
    <dbReference type="NCBI Taxonomy" id="1960156"/>
    <lineage>
        <taxon>Bacteria</taxon>
        <taxon>Pseudomonadati</taxon>
        <taxon>Abditibacteriota</taxon>
        <taxon>Abditibacteriia</taxon>
        <taxon>Abditibacteriales</taxon>
        <taxon>Abditibacteriaceae</taxon>
        <taxon>Abditibacterium</taxon>
    </lineage>
</organism>
<evidence type="ECO:0000313" key="9">
    <source>
        <dbReference type="EMBL" id="PQV63775.1"/>
    </source>
</evidence>
<dbReference type="EC" id="6.3.2.4" evidence="4"/>
<comment type="function">
    <text evidence="4">Cell wall formation.</text>
</comment>
<reference evidence="9 10" key="1">
    <citation type="journal article" date="2018" name="Syst. Appl. Microbiol.">
        <title>Abditibacterium utsteinense sp. nov., the first cultivated member of candidate phylum FBP, isolated from ice-free Antarctic soil samples.</title>
        <authorList>
            <person name="Tahon G."/>
            <person name="Tytgat B."/>
            <person name="Lebbe L."/>
            <person name="Carlier A."/>
            <person name="Willems A."/>
        </authorList>
    </citation>
    <scope>NUCLEOTIDE SEQUENCE [LARGE SCALE GENOMIC DNA]</scope>
    <source>
        <strain evidence="9 10">LMG 29911</strain>
    </source>
</reference>
<dbReference type="InterPro" id="IPR011127">
    <property type="entry name" value="Dala_Dala_lig_N"/>
</dbReference>
<dbReference type="Gene3D" id="3.30.1490.20">
    <property type="entry name" value="ATP-grasp fold, A domain"/>
    <property type="match status" value="1"/>
</dbReference>
<dbReference type="Gene3D" id="3.30.470.20">
    <property type="entry name" value="ATP-grasp fold, B domain"/>
    <property type="match status" value="1"/>
</dbReference>
<keyword evidence="6" id="KW-0479">Metal-binding</keyword>
<dbReference type="Pfam" id="PF01820">
    <property type="entry name" value="Dala_Dala_lig_N"/>
    <property type="match status" value="1"/>
</dbReference>
<dbReference type="InterPro" id="IPR005905">
    <property type="entry name" value="D_ala_D_ala"/>
</dbReference>
<dbReference type="Gene3D" id="3.40.50.20">
    <property type="match status" value="1"/>
</dbReference>
<keyword evidence="4" id="KW-0133">Cell shape</keyword>
<comment type="catalytic activity">
    <reaction evidence="4">
        <text>2 D-alanine + ATP = D-alanyl-D-alanine + ADP + phosphate + H(+)</text>
        <dbReference type="Rhea" id="RHEA:11224"/>
        <dbReference type="ChEBI" id="CHEBI:15378"/>
        <dbReference type="ChEBI" id="CHEBI:30616"/>
        <dbReference type="ChEBI" id="CHEBI:43474"/>
        <dbReference type="ChEBI" id="CHEBI:57416"/>
        <dbReference type="ChEBI" id="CHEBI:57822"/>
        <dbReference type="ChEBI" id="CHEBI:456216"/>
        <dbReference type="EC" id="6.3.2.4"/>
    </reaction>
</comment>
<evidence type="ECO:0000313" key="10">
    <source>
        <dbReference type="Proteomes" id="UP000237684"/>
    </source>
</evidence>
<evidence type="ECO:0000256" key="2">
    <source>
        <dbReference type="ARBA" id="ARBA00022598"/>
    </source>
</evidence>
<comment type="pathway">
    <text evidence="4">Cell wall biogenesis; peptidoglycan biosynthesis.</text>
</comment>
<dbReference type="GO" id="GO:0008360">
    <property type="term" value="P:regulation of cell shape"/>
    <property type="evidence" value="ECO:0007669"/>
    <property type="project" value="UniProtKB-KW"/>
</dbReference>
<dbReference type="InterPro" id="IPR016185">
    <property type="entry name" value="PreATP-grasp_dom_sf"/>
</dbReference>